<dbReference type="Proteomes" id="UP000176938">
    <property type="component" value="Unassembled WGS sequence"/>
</dbReference>
<sequence length="229" mass="27153">MLVDIEKHRTIMVQILKDIFTDISLETSLGFKGGTAVYLLYNLPRFSVDLDFDLIKPEKADEVFQKISKIIKSYGKVLEGYSKHFTLFFLLSYEKKSRNIKVEISKRSFPNHYETKSFLGIPLKVLVKEDIFAHKLAALLERKDIAHRDIFDIWFFAKNKWDVNKELVELRTKMKFKEYINKCLERINKINEKYMLQGLGELLDEKTKKWTKEKLKSEVIFLLKARFTL</sequence>
<dbReference type="InterPro" id="IPR014942">
    <property type="entry name" value="AbiEii"/>
</dbReference>
<protein>
    <recommendedName>
        <fullName evidence="3">Nucleotidyltransferase</fullName>
    </recommendedName>
</protein>
<proteinExistence type="predicted"/>
<dbReference type="Pfam" id="PF08843">
    <property type="entry name" value="AbiEii"/>
    <property type="match status" value="1"/>
</dbReference>
<comment type="caution">
    <text evidence="1">The sequence shown here is derived from an EMBL/GenBank/DDBJ whole genome shotgun (WGS) entry which is preliminary data.</text>
</comment>
<gene>
    <name evidence="1" type="ORF">A3H38_05440</name>
</gene>
<evidence type="ECO:0000313" key="1">
    <source>
        <dbReference type="EMBL" id="OGC06600.1"/>
    </source>
</evidence>
<dbReference type="EMBL" id="METP01000017">
    <property type="protein sequence ID" value="OGC06600.1"/>
    <property type="molecule type" value="Genomic_DNA"/>
</dbReference>
<accession>A0A1F4REJ0</accession>
<evidence type="ECO:0000313" key="2">
    <source>
        <dbReference type="Proteomes" id="UP000176938"/>
    </source>
</evidence>
<reference evidence="1 2" key="1">
    <citation type="journal article" date="2016" name="Nat. Commun.">
        <title>Thousands of microbial genomes shed light on interconnected biogeochemical processes in an aquifer system.</title>
        <authorList>
            <person name="Anantharaman K."/>
            <person name="Brown C.T."/>
            <person name="Hug L.A."/>
            <person name="Sharon I."/>
            <person name="Castelle C.J."/>
            <person name="Probst A.J."/>
            <person name="Thomas B.C."/>
            <person name="Singh A."/>
            <person name="Wilkins M.J."/>
            <person name="Karaoz U."/>
            <person name="Brodie E.L."/>
            <person name="Williams K.H."/>
            <person name="Hubbard S.S."/>
            <person name="Banfield J.F."/>
        </authorList>
    </citation>
    <scope>NUCLEOTIDE SEQUENCE [LARGE SCALE GENOMIC DNA]</scope>
</reference>
<dbReference type="Gene3D" id="3.10.450.620">
    <property type="entry name" value="JHP933, nucleotidyltransferase-like core domain"/>
    <property type="match status" value="1"/>
</dbReference>
<name>A0A1F4REJ0_UNCSA</name>
<dbReference type="AlphaFoldDB" id="A0A1F4REJ0"/>
<evidence type="ECO:0008006" key="3">
    <source>
        <dbReference type="Google" id="ProtNLM"/>
    </source>
</evidence>
<organism evidence="1 2">
    <name type="scientific">candidate division WOR-1 bacterium RIFCSPLOWO2_02_FULL_46_20</name>
    <dbReference type="NCBI Taxonomy" id="1802567"/>
    <lineage>
        <taxon>Bacteria</taxon>
        <taxon>Bacillati</taxon>
        <taxon>Saganbacteria</taxon>
    </lineage>
</organism>